<evidence type="ECO:0000313" key="1">
    <source>
        <dbReference type="EMBL" id="CBI08736.1"/>
    </source>
</evidence>
<dbReference type="EMBL" id="CABQ01000260">
    <property type="protein sequence ID" value="CBI08736.1"/>
    <property type="molecule type" value="Genomic_DNA"/>
</dbReference>
<gene>
    <name evidence="1" type="ORF">CARN6_2236</name>
</gene>
<proteinExistence type="predicted"/>
<comment type="caution">
    <text evidence="1">The sequence shown here is derived from an EMBL/GenBank/DDBJ whole genome shotgun (WGS) entry which is preliminary data.</text>
</comment>
<sequence length="32" mass="3634">MADIWYTLPEDIGQIIRNAAIAIENFMISPNI</sequence>
<organism evidence="1">
    <name type="scientific">mine drainage metagenome</name>
    <dbReference type="NCBI Taxonomy" id="410659"/>
    <lineage>
        <taxon>unclassified sequences</taxon>
        <taxon>metagenomes</taxon>
        <taxon>ecological metagenomes</taxon>
    </lineage>
</organism>
<accession>E6QNB5</accession>
<name>E6QNB5_9ZZZZ</name>
<dbReference type="AlphaFoldDB" id="E6QNB5"/>
<protein>
    <submittedName>
        <fullName evidence="1">Uncharacterized protein</fullName>
    </submittedName>
</protein>
<reference evidence="1" key="1">
    <citation type="submission" date="2009-10" db="EMBL/GenBank/DDBJ databases">
        <title>Diversity of trophic interactions inside an arsenic-rich microbial ecosystem.</title>
        <authorList>
            <person name="Bertin P.N."/>
            <person name="Heinrich-Salmeron A."/>
            <person name="Pelletier E."/>
            <person name="Goulhen-Chollet F."/>
            <person name="Arsene-Ploetze F."/>
            <person name="Gallien S."/>
            <person name="Calteau A."/>
            <person name="Vallenet D."/>
            <person name="Casiot C."/>
            <person name="Chane-Woon-Ming B."/>
            <person name="Giloteaux L."/>
            <person name="Barakat M."/>
            <person name="Bonnefoy V."/>
            <person name="Bruneel O."/>
            <person name="Chandler M."/>
            <person name="Cleiss J."/>
            <person name="Duran R."/>
            <person name="Elbaz-Poulichet F."/>
            <person name="Fonknechten N."/>
            <person name="Lauga B."/>
            <person name="Mornico D."/>
            <person name="Ortet P."/>
            <person name="Schaeffer C."/>
            <person name="Siguier P."/>
            <person name="Alexander Thil Smith A."/>
            <person name="Van Dorsselaer A."/>
            <person name="Weissenbach J."/>
            <person name="Medigue C."/>
            <person name="Le Paslier D."/>
        </authorList>
    </citation>
    <scope>NUCLEOTIDE SEQUENCE</scope>
</reference>